<feature type="region of interest" description="Disordered" evidence="6">
    <location>
        <begin position="530"/>
        <end position="554"/>
    </location>
</feature>
<feature type="transmembrane region" description="Helical" evidence="7">
    <location>
        <begin position="75"/>
        <end position="96"/>
    </location>
</feature>
<evidence type="ECO:0000256" key="6">
    <source>
        <dbReference type="SAM" id="MobiDB-lite"/>
    </source>
</evidence>
<sequence>MKQVTRWLRRAWNWLTSMRTALILLFLVAVAAIPGALLPQRSLNEEKVSDYIANNGRLAEIYDKLQLFDVFSSSWFTAIYVLLTISLVGCIIPRSWEHYKAMRAKPVRAPKRLTRMPHHHTGHLDAEPDEVLDQVRGRLKGWRVSVFSAEEDRAGARSLSAERGYAREFFNLVFHLGLVAILVTIAAGRMVYYEGQVIVVTESGSTGAVALDQSTEFCNTSDSNFDSFRSGPLYRGKLSPFCFVAHDFTADYLPNGQAEMFTSNISYAEGEDITTDPKTWRDYELKVNHPLRLGGDRVYLQGHGFAPTFTVKWPNGETRTQTIQFRPDDPTNFLSSGAMRFDPPAGMYPDLYERRQNQLAIEGLFAPTAEWTGENGALLSSSFPELRDPAVAIDVYRGDNGLDTGVGQSIFSLDSSLVHSGQLQRIERVNLDQGESVTLDDGTELTFDGASEYANYQIARDPFQGWVLVSAVVMLGSLVASLAIKRRRVWVRVRPSATGGTDLEMAGLARTDRAGWGEEFEKLYRDIFDLPDPDEVEGGAGEPDEDELIEGPRT</sequence>
<dbReference type="Proteomes" id="UP000185434">
    <property type="component" value="Chromosome"/>
</dbReference>
<evidence type="ECO:0000256" key="4">
    <source>
        <dbReference type="ARBA" id="ARBA00022989"/>
    </source>
</evidence>
<dbReference type="GO" id="GO:0016020">
    <property type="term" value="C:membrane"/>
    <property type="evidence" value="ECO:0007669"/>
    <property type="project" value="UniProtKB-SubCell"/>
</dbReference>
<dbReference type="AlphaFoldDB" id="A0A1L7CQR8"/>
<dbReference type="OrthoDB" id="3949537at2"/>
<dbReference type="PANTHER" id="PTHR31566:SF0">
    <property type="entry name" value="CYTOCHROME C BIOGENESIS PROTEIN CCS1, CHLOROPLASTIC"/>
    <property type="match status" value="1"/>
</dbReference>
<evidence type="ECO:0000313" key="9">
    <source>
        <dbReference type="EMBL" id="APT88193.1"/>
    </source>
</evidence>
<organism evidence="9 10">
    <name type="scientific">Corynebacterium frankenforstense DSM 45800</name>
    <dbReference type="NCBI Taxonomy" id="1437875"/>
    <lineage>
        <taxon>Bacteria</taxon>
        <taxon>Bacillati</taxon>
        <taxon>Actinomycetota</taxon>
        <taxon>Actinomycetes</taxon>
        <taxon>Mycobacteriales</taxon>
        <taxon>Corynebacteriaceae</taxon>
        <taxon>Corynebacterium</taxon>
    </lineage>
</organism>
<reference evidence="9 10" key="1">
    <citation type="submission" date="2014-08" db="EMBL/GenBank/DDBJ databases">
        <title>Complete genome sequence of Corynebacterium frankenforstense ST18(T) (=DSM 45800(T)), isolated from raw cow milk.</title>
        <authorList>
            <person name="Ruckert C."/>
            <person name="Albersmeier A."/>
            <person name="Winkler A."/>
            <person name="Lipski A."/>
            <person name="Kalinowski J."/>
        </authorList>
    </citation>
    <scope>NUCLEOTIDE SEQUENCE [LARGE SCALE GENOMIC DNA]</scope>
    <source>
        <strain evidence="9 10">ST18</strain>
    </source>
</reference>
<evidence type="ECO:0000256" key="7">
    <source>
        <dbReference type="SAM" id="Phobius"/>
    </source>
</evidence>
<feature type="transmembrane region" description="Helical" evidence="7">
    <location>
        <begin position="463"/>
        <end position="484"/>
    </location>
</feature>
<protein>
    <submittedName>
        <fullName evidence="9">Cytochrome C biogenesis protein ResB</fullName>
    </submittedName>
</protein>
<dbReference type="InterPro" id="IPR007816">
    <property type="entry name" value="ResB-like_domain"/>
</dbReference>
<name>A0A1L7CQR8_9CORY</name>
<proteinExistence type="predicted"/>
<evidence type="ECO:0000256" key="3">
    <source>
        <dbReference type="ARBA" id="ARBA00022748"/>
    </source>
</evidence>
<evidence type="ECO:0000256" key="1">
    <source>
        <dbReference type="ARBA" id="ARBA00004141"/>
    </source>
</evidence>
<evidence type="ECO:0000259" key="8">
    <source>
        <dbReference type="Pfam" id="PF05140"/>
    </source>
</evidence>
<feature type="domain" description="ResB-like" evidence="8">
    <location>
        <begin position="18"/>
        <end position="521"/>
    </location>
</feature>
<dbReference type="Pfam" id="PF05140">
    <property type="entry name" value="ResB"/>
    <property type="match status" value="1"/>
</dbReference>
<dbReference type="KEGG" id="cfk:CFRA_01630"/>
<keyword evidence="2 7" id="KW-0812">Transmembrane</keyword>
<dbReference type="GO" id="GO:0017004">
    <property type="term" value="P:cytochrome complex assembly"/>
    <property type="evidence" value="ECO:0007669"/>
    <property type="project" value="UniProtKB-KW"/>
</dbReference>
<keyword evidence="10" id="KW-1185">Reference proteome</keyword>
<feature type="transmembrane region" description="Helical" evidence="7">
    <location>
        <begin position="169"/>
        <end position="192"/>
    </location>
</feature>
<keyword evidence="5 7" id="KW-0472">Membrane</keyword>
<gene>
    <name evidence="9" type="ORF">CFRA_01630</name>
</gene>
<evidence type="ECO:0000313" key="10">
    <source>
        <dbReference type="Proteomes" id="UP000185434"/>
    </source>
</evidence>
<evidence type="ECO:0000256" key="2">
    <source>
        <dbReference type="ARBA" id="ARBA00022692"/>
    </source>
</evidence>
<dbReference type="STRING" id="1437875.CFRA_01630"/>
<keyword evidence="4 7" id="KW-1133">Transmembrane helix</keyword>
<keyword evidence="3" id="KW-0201">Cytochrome c-type biogenesis</keyword>
<dbReference type="PANTHER" id="PTHR31566">
    <property type="entry name" value="CYTOCHROME C BIOGENESIS PROTEIN CCS1, CHLOROPLASTIC"/>
    <property type="match status" value="1"/>
</dbReference>
<dbReference type="EMBL" id="CP009247">
    <property type="protein sequence ID" value="APT88193.1"/>
    <property type="molecule type" value="Genomic_DNA"/>
</dbReference>
<dbReference type="InterPro" id="IPR023494">
    <property type="entry name" value="Cyt_c_bgen_Ccs1/CcsB/ResB"/>
</dbReference>
<comment type="subcellular location">
    <subcellularLocation>
        <location evidence="1">Membrane</location>
        <topology evidence="1">Multi-pass membrane protein</topology>
    </subcellularLocation>
</comment>
<evidence type="ECO:0000256" key="5">
    <source>
        <dbReference type="ARBA" id="ARBA00023136"/>
    </source>
</evidence>
<dbReference type="RefSeq" id="WP_075663162.1">
    <property type="nucleotide sequence ID" value="NZ_CP009247.1"/>
</dbReference>
<accession>A0A1L7CQR8</accession>